<keyword evidence="1" id="KW-0732">Signal</keyword>
<proteinExistence type="predicted"/>
<dbReference type="Proteomes" id="UP001205906">
    <property type="component" value="Unassembled WGS sequence"/>
</dbReference>
<comment type="caution">
    <text evidence="2">The sequence shown here is derived from an EMBL/GenBank/DDBJ whole genome shotgun (WGS) entry which is preliminary data.</text>
</comment>
<feature type="signal peptide" evidence="1">
    <location>
        <begin position="1"/>
        <end position="19"/>
    </location>
</feature>
<evidence type="ECO:0000313" key="2">
    <source>
        <dbReference type="EMBL" id="MCO6048364.1"/>
    </source>
</evidence>
<organism evidence="2 3">
    <name type="scientific">Mesorhizobium liriopis</name>
    <dbReference type="NCBI Taxonomy" id="2953882"/>
    <lineage>
        <taxon>Bacteria</taxon>
        <taxon>Pseudomonadati</taxon>
        <taxon>Pseudomonadota</taxon>
        <taxon>Alphaproteobacteria</taxon>
        <taxon>Hyphomicrobiales</taxon>
        <taxon>Phyllobacteriaceae</taxon>
        <taxon>Mesorhizobium</taxon>
    </lineage>
</organism>
<gene>
    <name evidence="2" type="ORF">NGM99_00985</name>
</gene>
<accession>A0ABT1C0L1</accession>
<evidence type="ECO:0000256" key="1">
    <source>
        <dbReference type="SAM" id="SignalP"/>
    </source>
</evidence>
<dbReference type="RefSeq" id="WP_252815181.1">
    <property type="nucleotide sequence ID" value="NZ_JAMXQS010000001.1"/>
</dbReference>
<evidence type="ECO:0000313" key="3">
    <source>
        <dbReference type="Proteomes" id="UP001205906"/>
    </source>
</evidence>
<name>A0ABT1C0L1_9HYPH</name>
<keyword evidence="3" id="KW-1185">Reference proteome</keyword>
<feature type="chain" id="PRO_5047293272" description="Lipoprotein" evidence="1">
    <location>
        <begin position="20"/>
        <end position="125"/>
    </location>
</feature>
<reference evidence="2 3" key="1">
    <citation type="submission" date="2022-06" db="EMBL/GenBank/DDBJ databases">
        <title>Mesorhizobium sp. strain RP14 Genome sequencing and assembly.</title>
        <authorList>
            <person name="Kim I."/>
        </authorList>
    </citation>
    <scope>NUCLEOTIDE SEQUENCE [LARGE SCALE GENOMIC DNA]</scope>
    <source>
        <strain evidence="3">RP14(2022)</strain>
    </source>
</reference>
<protein>
    <recommendedName>
        <fullName evidence="4">Lipoprotein</fullName>
    </recommendedName>
</protein>
<evidence type="ECO:0008006" key="4">
    <source>
        <dbReference type="Google" id="ProtNLM"/>
    </source>
</evidence>
<sequence>MTACFTAALGLALAGCATASKAPASSKTVNRFYRDMVRCFERAHPDAVKSSEFTRYNPKSRVNVVRETVTLTLEAKTERESRVVFTESPPDTTTITTYPVGRLASAAQIQAETAPLVDGCAARPF</sequence>
<dbReference type="EMBL" id="JAMXQS010000001">
    <property type="protein sequence ID" value="MCO6048364.1"/>
    <property type="molecule type" value="Genomic_DNA"/>
</dbReference>